<dbReference type="Proteomes" id="UP001306668">
    <property type="component" value="Unassembled WGS sequence"/>
</dbReference>
<dbReference type="EMBL" id="BTRJ01000041">
    <property type="protein sequence ID" value="GMR29069.1"/>
    <property type="molecule type" value="Genomic_DNA"/>
</dbReference>
<sequence>MRPLIALILLVLAGAAAAGSVKGVRFAHYDWMLACDNTRTCRAAGYQDDVGGNLPVSVLLTRKGGPGQPVSAELMLGQYNEVKLPTQLSLQINGKDLGALSLTADTATLSTAQTKALLASLVRSSRIVAVGNDGQRWTLSDRGASAVLLKMDEFQGRLETPGALMRKGSRAEASVPPALPVPTLVLAPLVAARATDAPLEHSPALRAALAAANPGGDCVALTPEGLPMVDGPQELRVSRLGRTSLLVSTLCWRGAYNEGIGYWVVNDAPPFKATLVTASGGDDDGRVISSAHKGRGLGDCWSTASWGWDGRRFVQTDESTSGLCRLVAAGGAWHMPTLVTEVTP</sequence>
<dbReference type="RefSeq" id="WP_069138635.1">
    <property type="nucleotide sequence ID" value="NZ_BTRJ01000041.1"/>
</dbReference>
<dbReference type="Pfam" id="PF06674">
    <property type="entry name" value="DUF1176"/>
    <property type="match status" value="1"/>
</dbReference>
<reference evidence="2" key="1">
    <citation type="submission" date="2023-07" db="EMBL/GenBank/DDBJ databases">
        <title>Genome sequence of Stenotrophomonas sp. Alg010 isolated from Sargassum waste.</title>
        <authorList>
            <person name="Mohapatra"/>
            <person name="B.R."/>
        </authorList>
    </citation>
    <scope>NUCLEOTIDE SEQUENCE [LARGE SCALE GENOMIC DNA]</scope>
    <source>
        <strain evidence="2">Alg010</strain>
    </source>
</reference>
<protein>
    <submittedName>
        <fullName evidence="1">DUF1176 domain-containing protein</fullName>
    </submittedName>
</protein>
<comment type="caution">
    <text evidence="1">The sequence shown here is derived from an EMBL/GenBank/DDBJ whole genome shotgun (WGS) entry which is preliminary data.</text>
</comment>
<gene>
    <name evidence="1" type="ORF">STENOSP10_32900</name>
</gene>
<proteinExistence type="predicted"/>
<name>A0ABQ6QG26_9GAMM</name>
<keyword evidence="2" id="KW-1185">Reference proteome</keyword>
<organism evidence="1 2">
    <name type="scientific">Stenotrophomonas sepilia</name>
    <dbReference type="NCBI Taxonomy" id="2860290"/>
    <lineage>
        <taxon>Bacteria</taxon>
        <taxon>Pseudomonadati</taxon>
        <taxon>Pseudomonadota</taxon>
        <taxon>Gammaproteobacteria</taxon>
        <taxon>Lysobacterales</taxon>
        <taxon>Lysobacteraceae</taxon>
        <taxon>Stenotrophomonas</taxon>
        <taxon>Stenotrophomonas maltophilia group</taxon>
    </lineage>
</organism>
<evidence type="ECO:0000313" key="1">
    <source>
        <dbReference type="EMBL" id="GMR29069.1"/>
    </source>
</evidence>
<evidence type="ECO:0000313" key="2">
    <source>
        <dbReference type="Proteomes" id="UP001306668"/>
    </source>
</evidence>
<dbReference type="InterPro" id="IPR009560">
    <property type="entry name" value="DUF1176"/>
</dbReference>
<accession>A0ABQ6QG26</accession>